<dbReference type="SUPFAM" id="SSF54060">
    <property type="entry name" value="His-Me finger endonucleases"/>
    <property type="match status" value="1"/>
</dbReference>
<dbReference type="Pfam" id="PF13392">
    <property type="entry name" value="HNH_3"/>
    <property type="match status" value="1"/>
</dbReference>
<dbReference type="Pfam" id="PF07463">
    <property type="entry name" value="NUMOD4"/>
    <property type="match status" value="1"/>
</dbReference>
<dbReference type="EMBL" id="LAZR01040711">
    <property type="protein sequence ID" value="KKL13806.1"/>
    <property type="molecule type" value="Genomic_DNA"/>
</dbReference>
<feature type="domain" description="HNH nuclease" evidence="2">
    <location>
        <begin position="60"/>
        <end position="101"/>
    </location>
</feature>
<evidence type="ECO:0000259" key="2">
    <source>
        <dbReference type="Pfam" id="PF13392"/>
    </source>
</evidence>
<dbReference type="InterPro" id="IPR010902">
    <property type="entry name" value="NUMOD4"/>
</dbReference>
<name>A0A0F9D7Q3_9ZZZZ</name>
<sequence>MEKWKPIPKFSRYEASTKGRLRSVNYKRSGKIIILKPALANGYLKTMLLRDDGKYKSWCVHTFVALTFLGIRPSGLQIDHLDGNKQNNRPDNLEYVTHSVNCLRSFKNGQQQPKRGSLNGHAKLTEKDVKEIREIANTGGRYYGRRKLAQKYGVCEAHIKDIVNRRRNVWYHV</sequence>
<evidence type="ECO:0000313" key="3">
    <source>
        <dbReference type="EMBL" id="KKL13806.1"/>
    </source>
</evidence>
<evidence type="ECO:0008006" key="4">
    <source>
        <dbReference type="Google" id="ProtNLM"/>
    </source>
</evidence>
<gene>
    <name evidence="3" type="ORF">LCGC14_2522080</name>
</gene>
<organism evidence="3">
    <name type="scientific">marine sediment metagenome</name>
    <dbReference type="NCBI Taxonomy" id="412755"/>
    <lineage>
        <taxon>unclassified sequences</taxon>
        <taxon>metagenomes</taxon>
        <taxon>ecological metagenomes</taxon>
    </lineage>
</organism>
<reference evidence="3" key="1">
    <citation type="journal article" date="2015" name="Nature">
        <title>Complex archaea that bridge the gap between prokaryotes and eukaryotes.</title>
        <authorList>
            <person name="Spang A."/>
            <person name="Saw J.H."/>
            <person name="Jorgensen S.L."/>
            <person name="Zaremba-Niedzwiedzka K."/>
            <person name="Martijn J."/>
            <person name="Lind A.E."/>
            <person name="van Eijk R."/>
            <person name="Schleper C."/>
            <person name="Guy L."/>
            <person name="Ettema T.J."/>
        </authorList>
    </citation>
    <scope>NUCLEOTIDE SEQUENCE</scope>
</reference>
<dbReference type="InterPro" id="IPR003615">
    <property type="entry name" value="HNH_nuc"/>
</dbReference>
<feature type="domain" description="NUMOD4" evidence="1">
    <location>
        <begin position="2"/>
        <end position="44"/>
    </location>
</feature>
<comment type="caution">
    <text evidence="3">The sequence shown here is derived from an EMBL/GenBank/DDBJ whole genome shotgun (WGS) entry which is preliminary data.</text>
</comment>
<dbReference type="GO" id="GO:0016788">
    <property type="term" value="F:hydrolase activity, acting on ester bonds"/>
    <property type="evidence" value="ECO:0007669"/>
    <property type="project" value="InterPro"/>
</dbReference>
<dbReference type="AlphaFoldDB" id="A0A0F9D7Q3"/>
<evidence type="ECO:0000259" key="1">
    <source>
        <dbReference type="Pfam" id="PF07463"/>
    </source>
</evidence>
<protein>
    <recommendedName>
        <fullName evidence="4">HNH nuclease domain-containing protein</fullName>
    </recommendedName>
</protein>
<dbReference type="Gene3D" id="3.90.75.20">
    <property type="match status" value="1"/>
</dbReference>
<dbReference type="InterPro" id="IPR044925">
    <property type="entry name" value="His-Me_finger_sf"/>
</dbReference>
<accession>A0A0F9D7Q3</accession>
<proteinExistence type="predicted"/>